<feature type="domain" description="Zinc finger Mcm10/DnaG-type" evidence="3">
    <location>
        <begin position="1"/>
        <end position="46"/>
    </location>
</feature>
<reference evidence="4 5" key="1">
    <citation type="journal article" date="2021" name="Sci. Rep.">
        <title>Genome sequencing of the multicellular alga Astrephomene provides insights into convergent evolution of germ-soma differentiation.</title>
        <authorList>
            <person name="Yamashita S."/>
            <person name="Yamamoto K."/>
            <person name="Matsuzaki R."/>
            <person name="Suzuki S."/>
            <person name="Yamaguchi H."/>
            <person name="Hirooka S."/>
            <person name="Minakuchi Y."/>
            <person name="Miyagishima S."/>
            <person name="Kawachi M."/>
            <person name="Toyoda A."/>
            <person name="Nozaki H."/>
        </authorList>
    </citation>
    <scope>NUCLEOTIDE SEQUENCE [LARGE SCALE GENOMIC DNA]</scope>
    <source>
        <strain evidence="4 5">NIES-4017</strain>
    </source>
</reference>
<gene>
    <name evidence="4" type="ORF">Agub_g5229</name>
</gene>
<keyword evidence="5" id="KW-1185">Reference proteome</keyword>
<feature type="region of interest" description="Disordered" evidence="2">
    <location>
        <begin position="79"/>
        <end position="114"/>
    </location>
</feature>
<dbReference type="Gene3D" id="2.40.50.140">
    <property type="entry name" value="Nucleic acid-binding proteins"/>
    <property type="match status" value="1"/>
</dbReference>
<comment type="caution">
    <text evidence="4">The sequence shown here is derived from an EMBL/GenBank/DDBJ whole genome shotgun (WGS) entry which is preliminary data.</text>
</comment>
<accession>A0AAD3DMZ6</accession>
<dbReference type="InterPro" id="IPR040184">
    <property type="entry name" value="Mcm10"/>
</dbReference>
<dbReference type="GO" id="GO:0003688">
    <property type="term" value="F:DNA replication origin binding"/>
    <property type="evidence" value="ECO:0007669"/>
    <property type="project" value="TreeGrafter"/>
</dbReference>
<evidence type="ECO:0000259" key="3">
    <source>
        <dbReference type="Pfam" id="PF09329"/>
    </source>
</evidence>
<dbReference type="EMBL" id="BMAR01000007">
    <property type="protein sequence ID" value="GFR44094.1"/>
    <property type="molecule type" value="Genomic_DNA"/>
</dbReference>
<evidence type="ECO:0000313" key="4">
    <source>
        <dbReference type="EMBL" id="GFR44094.1"/>
    </source>
</evidence>
<organism evidence="4 5">
    <name type="scientific">Astrephomene gubernaculifera</name>
    <dbReference type="NCBI Taxonomy" id="47775"/>
    <lineage>
        <taxon>Eukaryota</taxon>
        <taxon>Viridiplantae</taxon>
        <taxon>Chlorophyta</taxon>
        <taxon>core chlorophytes</taxon>
        <taxon>Chlorophyceae</taxon>
        <taxon>CS clade</taxon>
        <taxon>Chlamydomonadales</taxon>
        <taxon>Astrephomenaceae</taxon>
        <taxon>Astrephomene</taxon>
    </lineage>
</organism>
<comment type="similarity">
    <text evidence="1">Belongs to the MCM10 family.</text>
</comment>
<dbReference type="GO" id="GO:0003697">
    <property type="term" value="F:single-stranded DNA binding"/>
    <property type="evidence" value="ECO:0007669"/>
    <property type="project" value="InterPro"/>
</dbReference>
<dbReference type="GO" id="GO:0006270">
    <property type="term" value="P:DNA replication initiation"/>
    <property type="evidence" value="ECO:0007669"/>
    <property type="project" value="InterPro"/>
</dbReference>
<feature type="non-terminal residue" evidence="4">
    <location>
        <position position="132"/>
    </location>
</feature>
<dbReference type="InterPro" id="IPR015408">
    <property type="entry name" value="Znf_Mcm10/DnaG"/>
</dbReference>
<evidence type="ECO:0000313" key="5">
    <source>
        <dbReference type="Proteomes" id="UP001054857"/>
    </source>
</evidence>
<sequence length="132" mass="13258">GMAADFGLCRGTRKDGQRCTMPINKSVCEYCPYHAQAALRALSSNRSDMAGANLLQRQLLPQARAAQKQLAGPYGRPAAGINSLISRPPPPSTFGGKAGAAKQGAGSLRAPSLHAGGAEGAAATAVVAGTGA</sequence>
<dbReference type="PANTHER" id="PTHR13454">
    <property type="entry name" value="PROTEIN MCM10 HOMOLOG"/>
    <property type="match status" value="1"/>
</dbReference>
<dbReference type="GO" id="GO:0043596">
    <property type="term" value="C:nuclear replication fork"/>
    <property type="evidence" value="ECO:0007669"/>
    <property type="project" value="TreeGrafter"/>
</dbReference>
<protein>
    <recommendedName>
        <fullName evidence="3">Zinc finger Mcm10/DnaG-type domain-containing protein</fullName>
    </recommendedName>
</protein>
<evidence type="ECO:0000256" key="1">
    <source>
        <dbReference type="ARBA" id="ARBA00009679"/>
    </source>
</evidence>
<dbReference type="Pfam" id="PF09329">
    <property type="entry name" value="zf-primase"/>
    <property type="match status" value="1"/>
</dbReference>
<evidence type="ECO:0000256" key="2">
    <source>
        <dbReference type="SAM" id="MobiDB-lite"/>
    </source>
</evidence>
<dbReference type="AlphaFoldDB" id="A0AAD3DMZ6"/>
<proteinExistence type="inferred from homology"/>
<name>A0AAD3DMZ6_9CHLO</name>
<dbReference type="InterPro" id="IPR012340">
    <property type="entry name" value="NA-bd_OB-fold"/>
</dbReference>
<dbReference type="Proteomes" id="UP001054857">
    <property type="component" value="Unassembled WGS sequence"/>
</dbReference>
<feature type="non-terminal residue" evidence="4">
    <location>
        <position position="1"/>
    </location>
</feature>
<dbReference type="PANTHER" id="PTHR13454:SF11">
    <property type="entry name" value="PROTEIN MCM10 HOMOLOG"/>
    <property type="match status" value="1"/>
</dbReference>